<feature type="domain" description="Acyl-CoA dehydrogenase/oxidase C-terminal" evidence="6">
    <location>
        <begin position="210"/>
        <end position="335"/>
    </location>
</feature>
<gene>
    <name evidence="7" type="ORF">R4315_14450</name>
</gene>
<comment type="similarity">
    <text evidence="2">Belongs to the acyl-CoA dehydrogenase family.</text>
</comment>
<proteinExistence type="inferred from homology"/>
<sequence>MTGKIATYVLPDEEDVLAVDELTRSIVSGPADAVLDIQRLAPEFDAALWSTLSDSGLTLMSTPETSGGSGAGIVESATVVRVAAEHAVALPLAECDLLAAWLLTTAGRAVPAHPQSAGTGPVTVGPSYNGNRRVSGACDRVPWARDVESVVVLGETSDEESVVLSVPIAQATVLPGRNLAHEPRDRIVFDIEVPDDAVTPVPERTAAEWMYRGALARSVQLLGVLETALDLSVEHVTERSQFGRSLAKFQAVQILVADAAGEVAATSAACTAAVQRAAMHGFDSPATEFAIAVAKAQASRAATAVTRNAHQVHGAIGFTLDHRLRHFSLRARAWQSEFGDARYWEQQLGALALDSGGADPWAMLSSGIDG</sequence>
<keyword evidence="3" id="KW-0285">Flavoprotein</keyword>
<dbReference type="InterPro" id="IPR009075">
    <property type="entry name" value="AcylCo_DH/oxidase_C"/>
</dbReference>
<evidence type="ECO:0000256" key="5">
    <source>
        <dbReference type="ARBA" id="ARBA00023002"/>
    </source>
</evidence>
<reference evidence="7" key="1">
    <citation type="submission" date="2023-10" db="EMBL/GenBank/DDBJ databases">
        <title>Development of a sustainable strategy for remediation of hydrocarbon-contaminated territories based on the waste exchange concept.</title>
        <authorList>
            <person name="Krivoruchko A."/>
        </authorList>
    </citation>
    <scope>NUCLEOTIDE SEQUENCE</scope>
    <source>
        <strain evidence="7">IEGM 68</strain>
    </source>
</reference>
<protein>
    <submittedName>
        <fullName evidence="7">Acyl-CoA dehydrogenase family protein</fullName>
        <ecNumber evidence="7">1.-.-.-</ecNumber>
    </submittedName>
</protein>
<dbReference type="Pfam" id="PF00441">
    <property type="entry name" value="Acyl-CoA_dh_1"/>
    <property type="match status" value="1"/>
</dbReference>
<dbReference type="RefSeq" id="WP_317743504.1">
    <property type="nucleotide sequence ID" value="NZ_JAWLUP010000031.1"/>
</dbReference>
<comment type="caution">
    <text evidence="7">The sequence shown here is derived from an EMBL/GenBank/DDBJ whole genome shotgun (WGS) entry which is preliminary data.</text>
</comment>
<dbReference type="PANTHER" id="PTHR43884:SF20">
    <property type="entry name" value="ACYL-COA DEHYDROGENASE FADE28"/>
    <property type="match status" value="1"/>
</dbReference>
<keyword evidence="4" id="KW-0274">FAD</keyword>
<evidence type="ECO:0000256" key="4">
    <source>
        <dbReference type="ARBA" id="ARBA00022827"/>
    </source>
</evidence>
<dbReference type="Gene3D" id="1.10.540.10">
    <property type="entry name" value="Acyl-CoA dehydrogenase/oxidase, N-terminal domain"/>
    <property type="match status" value="1"/>
</dbReference>
<dbReference type="InterPro" id="IPR036250">
    <property type="entry name" value="AcylCo_DH-like_C"/>
</dbReference>
<dbReference type="AlphaFoldDB" id="A0AAE4UZL4"/>
<evidence type="ECO:0000256" key="2">
    <source>
        <dbReference type="ARBA" id="ARBA00009347"/>
    </source>
</evidence>
<dbReference type="InterPro" id="IPR037069">
    <property type="entry name" value="AcylCoA_DH/ox_N_sf"/>
</dbReference>
<organism evidence="7 8">
    <name type="scientific">Rhodococcus oxybenzonivorans</name>
    <dbReference type="NCBI Taxonomy" id="1990687"/>
    <lineage>
        <taxon>Bacteria</taxon>
        <taxon>Bacillati</taxon>
        <taxon>Actinomycetota</taxon>
        <taxon>Actinomycetes</taxon>
        <taxon>Mycobacteriales</taxon>
        <taxon>Nocardiaceae</taxon>
        <taxon>Rhodococcus</taxon>
    </lineage>
</organism>
<name>A0AAE4UZL4_9NOCA</name>
<dbReference type="SUPFAM" id="SSF47203">
    <property type="entry name" value="Acyl-CoA dehydrogenase C-terminal domain-like"/>
    <property type="match status" value="1"/>
</dbReference>
<dbReference type="SUPFAM" id="SSF56645">
    <property type="entry name" value="Acyl-CoA dehydrogenase NM domain-like"/>
    <property type="match status" value="1"/>
</dbReference>
<evidence type="ECO:0000313" key="7">
    <source>
        <dbReference type="EMBL" id="MDV7265735.1"/>
    </source>
</evidence>
<dbReference type="InterPro" id="IPR009100">
    <property type="entry name" value="AcylCoA_DH/oxidase_NM_dom_sf"/>
</dbReference>
<comment type="cofactor">
    <cofactor evidence="1">
        <name>FAD</name>
        <dbReference type="ChEBI" id="CHEBI:57692"/>
    </cofactor>
</comment>
<dbReference type="EC" id="1.-.-.-" evidence="7"/>
<evidence type="ECO:0000256" key="3">
    <source>
        <dbReference type="ARBA" id="ARBA00022630"/>
    </source>
</evidence>
<keyword evidence="5 7" id="KW-0560">Oxidoreductase</keyword>
<accession>A0AAE4UZL4</accession>
<dbReference type="PANTHER" id="PTHR43884">
    <property type="entry name" value="ACYL-COA DEHYDROGENASE"/>
    <property type="match status" value="1"/>
</dbReference>
<dbReference type="EMBL" id="JAWLUP010000031">
    <property type="protein sequence ID" value="MDV7265735.1"/>
    <property type="molecule type" value="Genomic_DNA"/>
</dbReference>
<evidence type="ECO:0000259" key="6">
    <source>
        <dbReference type="Pfam" id="PF00441"/>
    </source>
</evidence>
<evidence type="ECO:0000256" key="1">
    <source>
        <dbReference type="ARBA" id="ARBA00001974"/>
    </source>
</evidence>
<dbReference type="GO" id="GO:0003995">
    <property type="term" value="F:acyl-CoA dehydrogenase activity"/>
    <property type="evidence" value="ECO:0007669"/>
    <property type="project" value="TreeGrafter"/>
</dbReference>
<evidence type="ECO:0000313" key="8">
    <source>
        <dbReference type="Proteomes" id="UP001185863"/>
    </source>
</evidence>
<dbReference type="GO" id="GO:0050660">
    <property type="term" value="F:flavin adenine dinucleotide binding"/>
    <property type="evidence" value="ECO:0007669"/>
    <property type="project" value="InterPro"/>
</dbReference>
<dbReference type="Gene3D" id="1.20.140.10">
    <property type="entry name" value="Butyryl-CoA Dehydrogenase, subunit A, domain 3"/>
    <property type="match status" value="1"/>
</dbReference>
<dbReference type="Proteomes" id="UP001185863">
    <property type="component" value="Unassembled WGS sequence"/>
</dbReference>